<evidence type="ECO:0000313" key="10">
    <source>
        <dbReference type="Proteomes" id="UP000218231"/>
    </source>
</evidence>
<keyword evidence="8" id="KW-0175">Coiled coil</keyword>
<dbReference type="GO" id="GO:0008380">
    <property type="term" value="P:RNA splicing"/>
    <property type="evidence" value="ECO:0007669"/>
    <property type="project" value="UniProtKB-KW"/>
</dbReference>
<dbReference type="AlphaFoldDB" id="A0A2A2L7S6"/>
<feature type="coiled-coil region" evidence="8">
    <location>
        <begin position="150"/>
        <end position="177"/>
    </location>
</feature>
<evidence type="ECO:0000256" key="4">
    <source>
        <dbReference type="ARBA" id="ARBA00022664"/>
    </source>
</evidence>
<comment type="caution">
    <text evidence="9">The sequence shown here is derived from an EMBL/GenBank/DDBJ whole genome shotgun (WGS) entry which is preliminary data.</text>
</comment>
<gene>
    <name evidence="9" type="ORF">WR25_21805</name>
</gene>
<dbReference type="InterPro" id="IPR008409">
    <property type="entry name" value="SPF27"/>
</dbReference>
<evidence type="ECO:0000256" key="6">
    <source>
        <dbReference type="ARBA" id="ARBA00023187"/>
    </source>
</evidence>
<evidence type="ECO:0000256" key="2">
    <source>
        <dbReference type="ARBA" id="ARBA00010788"/>
    </source>
</evidence>
<keyword evidence="7" id="KW-0539">Nucleus</keyword>
<dbReference type="OrthoDB" id="205794at2759"/>
<keyword evidence="6" id="KW-0508">mRNA splicing</keyword>
<keyword evidence="5" id="KW-0747">Spliceosome</keyword>
<sequence>MNKPVLAIGGPAGVSSINDEQVLVDALPYLDTEYNESDRQLALRLIENECKVFRPTKNYLRHLQVPDYDVFLTPCIQKEFARINKKQEMPKLDMSRCELPSPAGTSKAADKAQWRKAIRNAKAQNEHLVLREINLEMLDEFGPEMYLQRNKQMEQTLIEAEKELRRAKEQVMNVHSRRKMAQMEAGAQMRQLESDWVSMITNNYKMELAIDEMEESNQREVKRLRLDESLLNVKLPE</sequence>
<dbReference type="PANTHER" id="PTHR13296:SF0">
    <property type="entry name" value="PRE-MRNA-SPLICING FACTOR SPF27"/>
    <property type="match status" value="1"/>
</dbReference>
<keyword evidence="4" id="KW-0507">mRNA processing</keyword>
<protein>
    <recommendedName>
        <fullName evidence="3">Pre-mRNA-splicing factor SPF27</fullName>
    </recommendedName>
</protein>
<comment type="similarity">
    <text evidence="2">Belongs to the SPF27 family.</text>
</comment>
<name>A0A2A2L7S6_9BILA</name>
<dbReference type="GO" id="GO:0071011">
    <property type="term" value="C:precatalytic spliceosome"/>
    <property type="evidence" value="ECO:0007669"/>
    <property type="project" value="TreeGrafter"/>
</dbReference>
<dbReference type="GO" id="GO:0006397">
    <property type="term" value="P:mRNA processing"/>
    <property type="evidence" value="ECO:0007669"/>
    <property type="project" value="UniProtKB-KW"/>
</dbReference>
<evidence type="ECO:0000256" key="3">
    <source>
        <dbReference type="ARBA" id="ARBA00014158"/>
    </source>
</evidence>
<organism evidence="9 10">
    <name type="scientific">Diploscapter pachys</name>
    <dbReference type="NCBI Taxonomy" id="2018661"/>
    <lineage>
        <taxon>Eukaryota</taxon>
        <taxon>Metazoa</taxon>
        <taxon>Ecdysozoa</taxon>
        <taxon>Nematoda</taxon>
        <taxon>Chromadorea</taxon>
        <taxon>Rhabditida</taxon>
        <taxon>Rhabditina</taxon>
        <taxon>Rhabditomorpha</taxon>
        <taxon>Rhabditoidea</taxon>
        <taxon>Rhabditidae</taxon>
        <taxon>Diploscapter</taxon>
    </lineage>
</organism>
<reference evidence="9 10" key="1">
    <citation type="journal article" date="2017" name="Curr. Biol.">
        <title>Genome architecture and evolution of a unichromosomal asexual nematode.</title>
        <authorList>
            <person name="Fradin H."/>
            <person name="Zegar C."/>
            <person name="Gutwein M."/>
            <person name="Lucas J."/>
            <person name="Kovtun M."/>
            <person name="Corcoran D."/>
            <person name="Baugh L.R."/>
            <person name="Kiontke K."/>
            <person name="Gunsalus K."/>
            <person name="Fitch D.H."/>
            <person name="Piano F."/>
        </authorList>
    </citation>
    <scope>NUCLEOTIDE SEQUENCE [LARGE SCALE GENOMIC DNA]</scope>
    <source>
        <strain evidence="9">PF1309</strain>
    </source>
</reference>
<dbReference type="Pfam" id="PF05700">
    <property type="entry name" value="BCAS2"/>
    <property type="match status" value="1"/>
</dbReference>
<dbReference type="Proteomes" id="UP000218231">
    <property type="component" value="Unassembled WGS sequence"/>
</dbReference>
<evidence type="ECO:0000256" key="8">
    <source>
        <dbReference type="SAM" id="Coils"/>
    </source>
</evidence>
<dbReference type="GO" id="GO:0071013">
    <property type="term" value="C:catalytic step 2 spliceosome"/>
    <property type="evidence" value="ECO:0007669"/>
    <property type="project" value="TreeGrafter"/>
</dbReference>
<evidence type="ECO:0000313" key="9">
    <source>
        <dbReference type="EMBL" id="PAV82220.1"/>
    </source>
</evidence>
<proteinExistence type="inferred from homology"/>
<evidence type="ECO:0000256" key="7">
    <source>
        <dbReference type="ARBA" id="ARBA00023242"/>
    </source>
</evidence>
<dbReference type="EMBL" id="LIAE01007073">
    <property type="protein sequence ID" value="PAV82220.1"/>
    <property type="molecule type" value="Genomic_DNA"/>
</dbReference>
<dbReference type="PANTHER" id="PTHR13296">
    <property type="entry name" value="BCAS2 PROTEIN"/>
    <property type="match status" value="1"/>
</dbReference>
<comment type="subcellular location">
    <subcellularLocation>
        <location evidence="1">Nucleus</location>
    </subcellularLocation>
</comment>
<dbReference type="GO" id="GO:0000974">
    <property type="term" value="C:Prp19 complex"/>
    <property type="evidence" value="ECO:0007669"/>
    <property type="project" value="TreeGrafter"/>
</dbReference>
<accession>A0A2A2L7S6</accession>
<evidence type="ECO:0000256" key="1">
    <source>
        <dbReference type="ARBA" id="ARBA00004123"/>
    </source>
</evidence>
<evidence type="ECO:0000256" key="5">
    <source>
        <dbReference type="ARBA" id="ARBA00022728"/>
    </source>
</evidence>
<keyword evidence="10" id="KW-1185">Reference proteome</keyword>
<dbReference type="STRING" id="2018661.A0A2A2L7S6"/>